<dbReference type="InterPro" id="IPR009057">
    <property type="entry name" value="Homeodomain-like_sf"/>
</dbReference>
<dbReference type="PANTHER" id="PTHR30055">
    <property type="entry name" value="HTH-TYPE TRANSCRIPTIONAL REGULATOR RUTR"/>
    <property type="match status" value="1"/>
</dbReference>
<keyword evidence="2 4" id="KW-0238">DNA-binding</keyword>
<dbReference type="RefSeq" id="WP_189991065.1">
    <property type="nucleotide sequence ID" value="NZ_BNCB01000003.1"/>
</dbReference>
<dbReference type="InterPro" id="IPR041347">
    <property type="entry name" value="MftR_C"/>
</dbReference>
<sequence>MGGKRDGLRELSRRAVRNEIADAATALFLERGFEATTVDDIAAAVGMSQRSVFRYFATKEEIVLGHFGLVVDDMLAALRARPADEPVWTSLRRVLDVLVARPGPPGHQHAAAPVLRMVFDTPVLLAGYLQKLQQAQEAVVTGLGERAASIGAPYAPDDPAPRALTAAAFGCLVAAQHSWFASAGKGSFADALDRAMATVGPRA</sequence>
<gene>
    <name evidence="6" type="ORF">Srubr_22160</name>
</gene>
<accession>A0ABQ3R951</accession>
<dbReference type="PANTHER" id="PTHR30055:SF234">
    <property type="entry name" value="HTH-TYPE TRANSCRIPTIONAL REGULATOR BETI"/>
    <property type="match status" value="1"/>
</dbReference>
<evidence type="ECO:0000313" key="6">
    <source>
        <dbReference type="EMBL" id="GHI52370.1"/>
    </source>
</evidence>
<reference evidence="7" key="1">
    <citation type="submission" date="2023-07" db="EMBL/GenBank/DDBJ databases">
        <title>Whole genome shotgun sequence of Streptomyces achromogenes subsp. rubradiris NBRC 14000.</title>
        <authorList>
            <person name="Komaki H."/>
            <person name="Tamura T."/>
        </authorList>
    </citation>
    <scope>NUCLEOTIDE SEQUENCE [LARGE SCALE GENOMIC DNA]</scope>
    <source>
        <strain evidence="7">NBRC 14000</strain>
    </source>
</reference>
<comment type="caution">
    <text evidence="6">The sequence shown here is derived from an EMBL/GenBank/DDBJ whole genome shotgun (WGS) entry which is preliminary data.</text>
</comment>
<dbReference type="Pfam" id="PF00440">
    <property type="entry name" value="TetR_N"/>
    <property type="match status" value="1"/>
</dbReference>
<evidence type="ECO:0000256" key="1">
    <source>
        <dbReference type="ARBA" id="ARBA00023015"/>
    </source>
</evidence>
<proteinExistence type="predicted"/>
<organism evidence="6 7">
    <name type="scientific">Streptomyces rubradiris</name>
    <name type="common">Streptomyces achromogenes subsp. rubradiris</name>
    <dbReference type="NCBI Taxonomy" id="285531"/>
    <lineage>
        <taxon>Bacteria</taxon>
        <taxon>Bacillati</taxon>
        <taxon>Actinomycetota</taxon>
        <taxon>Actinomycetes</taxon>
        <taxon>Kitasatosporales</taxon>
        <taxon>Streptomycetaceae</taxon>
        <taxon>Streptomyces</taxon>
    </lineage>
</organism>
<feature type="domain" description="HTH tetR-type" evidence="5">
    <location>
        <begin position="14"/>
        <end position="74"/>
    </location>
</feature>
<evidence type="ECO:0000313" key="7">
    <source>
        <dbReference type="Proteomes" id="UP000646738"/>
    </source>
</evidence>
<dbReference type="InterPro" id="IPR050109">
    <property type="entry name" value="HTH-type_TetR-like_transc_reg"/>
</dbReference>
<protein>
    <submittedName>
        <fullName evidence="6">TetR family transcriptional regulator</fullName>
    </submittedName>
</protein>
<dbReference type="InterPro" id="IPR001647">
    <property type="entry name" value="HTH_TetR"/>
</dbReference>
<name>A0ABQ3R951_STRRR</name>
<dbReference type="PRINTS" id="PR00455">
    <property type="entry name" value="HTHTETR"/>
</dbReference>
<feature type="DNA-binding region" description="H-T-H motif" evidence="4">
    <location>
        <begin position="37"/>
        <end position="56"/>
    </location>
</feature>
<dbReference type="SUPFAM" id="SSF46689">
    <property type="entry name" value="Homeodomain-like"/>
    <property type="match status" value="1"/>
</dbReference>
<evidence type="ECO:0000256" key="3">
    <source>
        <dbReference type="ARBA" id="ARBA00023163"/>
    </source>
</evidence>
<dbReference type="Gene3D" id="1.10.357.10">
    <property type="entry name" value="Tetracycline Repressor, domain 2"/>
    <property type="match status" value="1"/>
</dbReference>
<dbReference type="Pfam" id="PF17754">
    <property type="entry name" value="TetR_C_14"/>
    <property type="match status" value="1"/>
</dbReference>
<dbReference type="EMBL" id="BNEA01000007">
    <property type="protein sequence ID" value="GHI52370.1"/>
    <property type="molecule type" value="Genomic_DNA"/>
</dbReference>
<keyword evidence="7" id="KW-1185">Reference proteome</keyword>
<evidence type="ECO:0000259" key="5">
    <source>
        <dbReference type="PROSITE" id="PS50977"/>
    </source>
</evidence>
<keyword evidence="1" id="KW-0805">Transcription regulation</keyword>
<dbReference type="PROSITE" id="PS50977">
    <property type="entry name" value="HTH_TETR_2"/>
    <property type="match status" value="1"/>
</dbReference>
<keyword evidence="3" id="KW-0804">Transcription</keyword>
<evidence type="ECO:0000256" key="4">
    <source>
        <dbReference type="PROSITE-ProRule" id="PRU00335"/>
    </source>
</evidence>
<dbReference type="Proteomes" id="UP000646738">
    <property type="component" value="Unassembled WGS sequence"/>
</dbReference>
<evidence type="ECO:0000256" key="2">
    <source>
        <dbReference type="ARBA" id="ARBA00023125"/>
    </source>
</evidence>
<dbReference type="Gene3D" id="1.10.10.60">
    <property type="entry name" value="Homeodomain-like"/>
    <property type="match status" value="1"/>
</dbReference>